<dbReference type="InterPro" id="IPR032432">
    <property type="entry name" value="Radical_SAM_C"/>
</dbReference>
<evidence type="ECO:0000256" key="5">
    <source>
        <dbReference type="ARBA" id="ARBA00023004"/>
    </source>
</evidence>
<comment type="caution">
    <text evidence="8">The sequence shown here is derived from an EMBL/GenBank/DDBJ whole genome shotgun (WGS) entry which is preliminary data.</text>
</comment>
<dbReference type="GO" id="GO:0051539">
    <property type="term" value="F:4 iron, 4 sulfur cluster binding"/>
    <property type="evidence" value="ECO:0007669"/>
    <property type="project" value="UniProtKB-KW"/>
</dbReference>
<dbReference type="GO" id="GO:0005737">
    <property type="term" value="C:cytoplasm"/>
    <property type="evidence" value="ECO:0007669"/>
    <property type="project" value="TreeGrafter"/>
</dbReference>
<reference evidence="8 9" key="1">
    <citation type="journal article" date="2016" name="Genome Announc.">
        <title>Draft Genome Sequence of Criibacterium bergeronii gen. nov., sp. nov., Strain CCRI-22567T, Isolated from a Vaginal Sample from a Woman with Bacterial Vaginosis.</title>
        <authorList>
            <person name="Maheux A.F."/>
            <person name="Berube E."/>
            <person name="Boudreau D.K."/>
            <person name="Raymond F."/>
            <person name="Corbeil J."/>
            <person name="Roy P.H."/>
            <person name="Boissinot M."/>
            <person name="Omar R.F."/>
        </authorList>
    </citation>
    <scope>NUCLEOTIDE SEQUENCE [LARGE SCALE GENOMIC DNA]</scope>
    <source>
        <strain evidence="8 9">CCRI-22567</strain>
    </source>
</reference>
<proteinExistence type="predicted"/>
<keyword evidence="9" id="KW-1185">Reference proteome</keyword>
<evidence type="ECO:0000256" key="2">
    <source>
        <dbReference type="ARBA" id="ARBA00022485"/>
    </source>
</evidence>
<name>A0A1C0AGH4_9FIRM</name>
<dbReference type="CDD" id="cd01335">
    <property type="entry name" value="Radical_SAM"/>
    <property type="match status" value="1"/>
</dbReference>
<dbReference type="InterPro" id="IPR006638">
    <property type="entry name" value="Elp3/MiaA/NifB-like_rSAM"/>
</dbReference>
<sequence length="351" mass="39897">MTKILYIKYLENGSKKLKKTASVFIPHYGCRYDCVFCNQVKISGMDKKFDYERARQDILRDIGSMDEGVTPEIAFFGGSFTAIDEEVQENCLSMANEIRDLFGGNLLIKMSTRPDAIDKNVIDRLKRYKVDTVELGVQSMDDEVLLAANRGHNSQDVYAASYMIKEAGIELGHQIMVGLPKDTEQKLHDTVEKVLEIRPNIARIYPVLVIKDTQLENMCKSNKYKALSVAEAVRLSAYVYKKFTDSGINIIRTGLQATDNINIDKDVVAGPFHSAFGELVINYLLRQEIERVLIGEDFIKKKLVIRSPKSYISKIIGNKKSNVKYFKEKYDAKLIVLEDNNNDYINVECIS</sequence>
<keyword evidence="4" id="KW-0479">Metal-binding</keyword>
<dbReference type="AlphaFoldDB" id="A0A1C0AGH4"/>
<gene>
    <name evidence="8" type="ORF">BBG48_001575</name>
</gene>
<dbReference type="GO" id="GO:0002926">
    <property type="term" value="P:tRNA wobble base 5-methoxycarbonylmethyl-2-thiouridinylation"/>
    <property type="evidence" value="ECO:0007669"/>
    <property type="project" value="TreeGrafter"/>
</dbReference>
<keyword evidence="5" id="KW-0408">Iron</keyword>
<dbReference type="InterPro" id="IPR007197">
    <property type="entry name" value="rSAM"/>
</dbReference>
<dbReference type="InterPro" id="IPR023404">
    <property type="entry name" value="rSAM_horseshoe"/>
</dbReference>
<evidence type="ECO:0000259" key="7">
    <source>
        <dbReference type="PROSITE" id="PS51918"/>
    </source>
</evidence>
<dbReference type="SFLD" id="SFLDG01082">
    <property type="entry name" value="B12-binding_domain_containing"/>
    <property type="match status" value="1"/>
</dbReference>
<dbReference type="Gene3D" id="3.80.30.20">
    <property type="entry name" value="tm_1862 like domain"/>
    <property type="match status" value="1"/>
</dbReference>
<keyword evidence="6" id="KW-0411">Iron-sulfur</keyword>
<evidence type="ECO:0000313" key="9">
    <source>
        <dbReference type="Proteomes" id="UP000093352"/>
    </source>
</evidence>
<dbReference type="PANTHER" id="PTHR11135">
    <property type="entry name" value="HISTONE ACETYLTRANSFERASE-RELATED"/>
    <property type="match status" value="1"/>
</dbReference>
<evidence type="ECO:0000256" key="4">
    <source>
        <dbReference type="ARBA" id="ARBA00022723"/>
    </source>
</evidence>
<accession>A0A1C0AGH4</accession>
<evidence type="ECO:0000256" key="3">
    <source>
        <dbReference type="ARBA" id="ARBA00022691"/>
    </source>
</evidence>
<protein>
    <submittedName>
        <fullName evidence="8">Radical SAM protein</fullName>
    </submittedName>
</protein>
<evidence type="ECO:0000313" key="8">
    <source>
        <dbReference type="EMBL" id="RDY22138.1"/>
    </source>
</evidence>
<dbReference type="Pfam" id="PF16199">
    <property type="entry name" value="Radical_SAM_C"/>
    <property type="match status" value="1"/>
</dbReference>
<evidence type="ECO:0000256" key="1">
    <source>
        <dbReference type="ARBA" id="ARBA00001966"/>
    </source>
</evidence>
<dbReference type="SFLD" id="SFLDS00029">
    <property type="entry name" value="Radical_SAM"/>
    <property type="match status" value="1"/>
</dbReference>
<dbReference type="EMBL" id="MBEW02000002">
    <property type="protein sequence ID" value="RDY22138.1"/>
    <property type="molecule type" value="Genomic_DNA"/>
</dbReference>
<organism evidence="8 9">
    <name type="scientific">Criibacterium bergeronii</name>
    <dbReference type="NCBI Taxonomy" id="1871336"/>
    <lineage>
        <taxon>Bacteria</taxon>
        <taxon>Bacillati</taxon>
        <taxon>Bacillota</taxon>
        <taxon>Clostridia</taxon>
        <taxon>Peptostreptococcales</taxon>
        <taxon>Filifactoraceae</taxon>
        <taxon>Criibacterium</taxon>
    </lineage>
</organism>
<dbReference type="SMART" id="SM00729">
    <property type="entry name" value="Elp3"/>
    <property type="match status" value="1"/>
</dbReference>
<dbReference type="Pfam" id="PF04055">
    <property type="entry name" value="Radical_SAM"/>
    <property type="match status" value="1"/>
</dbReference>
<keyword evidence="3" id="KW-0949">S-adenosyl-L-methionine</keyword>
<dbReference type="GO" id="GO:0003824">
    <property type="term" value="F:catalytic activity"/>
    <property type="evidence" value="ECO:0007669"/>
    <property type="project" value="InterPro"/>
</dbReference>
<dbReference type="RefSeq" id="WP_068913830.1">
    <property type="nucleotide sequence ID" value="NZ_MBEW02000002.1"/>
</dbReference>
<feature type="domain" description="Radical SAM core" evidence="7">
    <location>
        <begin position="15"/>
        <end position="249"/>
    </location>
</feature>
<comment type="cofactor">
    <cofactor evidence="1">
        <name>[4Fe-4S] cluster</name>
        <dbReference type="ChEBI" id="CHEBI:49883"/>
    </cofactor>
</comment>
<dbReference type="SFLD" id="SFLDG01086">
    <property type="entry name" value="elongater_protein-like"/>
    <property type="match status" value="1"/>
</dbReference>
<dbReference type="PANTHER" id="PTHR11135:SF0">
    <property type="entry name" value="ELONGATOR COMPLEX PROTEIN 3"/>
    <property type="match status" value="1"/>
</dbReference>
<dbReference type="Proteomes" id="UP000093352">
    <property type="component" value="Unassembled WGS sequence"/>
</dbReference>
<dbReference type="InterPro" id="IPR058240">
    <property type="entry name" value="rSAM_sf"/>
</dbReference>
<dbReference type="GO" id="GO:0046872">
    <property type="term" value="F:metal ion binding"/>
    <property type="evidence" value="ECO:0007669"/>
    <property type="project" value="UniProtKB-KW"/>
</dbReference>
<keyword evidence="2" id="KW-0004">4Fe-4S</keyword>
<evidence type="ECO:0000256" key="6">
    <source>
        <dbReference type="ARBA" id="ARBA00023014"/>
    </source>
</evidence>
<dbReference type="InterPro" id="IPR039661">
    <property type="entry name" value="ELP3"/>
</dbReference>
<dbReference type="STRING" id="1871336.BBG48_07840"/>
<dbReference type="SUPFAM" id="SSF102114">
    <property type="entry name" value="Radical SAM enzymes"/>
    <property type="match status" value="1"/>
</dbReference>
<dbReference type="PROSITE" id="PS51918">
    <property type="entry name" value="RADICAL_SAM"/>
    <property type="match status" value="1"/>
</dbReference>